<dbReference type="InterPro" id="IPR000253">
    <property type="entry name" value="FHA_dom"/>
</dbReference>
<evidence type="ECO:0000256" key="1">
    <source>
        <dbReference type="ARBA" id="ARBA00022553"/>
    </source>
</evidence>
<name>A0A6I2FA61_9MICO</name>
<protein>
    <submittedName>
        <fullName evidence="4">FHA domain-containing protein</fullName>
    </submittedName>
</protein>
<evidence type="ECO:0000313" key="4">
    <source>
        <dbReference type="EMBL" id="MRG61792.1"/>
    </source>
</evidence>
<evidence type="ECO:0000313" key="5">
    <source>
        <dbReference type="Proteomes" id="UP000431080"/>
    </source>
</evidence>
<feature type="domain" description="FHA" evidence="3">
    <location>
        <begin position="13"/>
        <end position="71"/>
    </location>
</feature>
<dbReference type="CDD" id="cd00060">
    <property type="entry name" value="FHA"/>
    <property type="match status" value="1"/>
</dbReference>
<reference evidence="4 5" key="1">
    <citation type="submission" date="2019-10" db="EMBL/GenBank/DDBJ databases">
        <authorList>
            <person name="Nie G."/>
            <person name="Ming H."/>
            <person name="Yi B."/>
        </authorList>
    </citation>
    <scope>NUCLEOTIDE SEQUENCE [LARGE SCALE GENOMIC DNA]</scope>
    <source>
        <strain evidence="4 5">CFH 90414</strain>
    </source>
</reference>
<dbReference type="Gene3D" id="2.60.200.20">
    <property type="match status" value="1"/>
</dbReference>
<dbReference type="EMBL" id="WJIF01000019">
    <property type="protein sequence ID" value="MRG61792.1"/>
    <property type="molecule type" value="Genomic_DNA"/>
</dbReference>
<dbReference type="Proteomes" id="UP000431080">
    <property type="component" value="Unassembled WGS sequence"/>
</dbReference>
<accession>A0A6I2FA61</accession>
<sequence length="103" mass="10874">MQLPDGTELVPPVVFGRRPRPHDGDGAVHVVTPSPRREISGRHVEVRLEAGGLAALDLGSTNGTLVHSAGRAPRLLIHSEQVALETGDILDLGESYLVTVAQA</sequence>
<feature type="region of interest" description="Disordered" evidence="2">
    <location>
        <begin position="1"/>
        <end position="32"/>
    </location>
</feature>
<dbReference type="Pfam" id="PF00498">
    <property type="entry name" value="FHA"/>
    <property type="match status" value="1"/>
</dbReference>
<dbReference type="SUPFAM" id="SSF49879">
    <property type="entry name" value="SMAD/FHA domain"/>
    <property type="match status" value="1"/>
</dbReference>
<proteinExistence type="predicted"/>
<evidence type="ECO:0000256" key="2">
    <source>
        <dbReference type="SAM" id="MobiDB-lite"/>
    </source>
</evidence>
<keyword evidence="5" id="KW-1185">Reference proteome</keyword>
<comment type="caution">
    <text evidence="4">The sequence shown here is derived from an EMBL/GenBank/DDBJ whole genome shotgun (WGS) entry which is preliminary data.</text>
</comment>
<evidence type="ECO:0000259" key="3">
    <source>
        <dbReference type="PROSITE" id="PS50006"/>
    </source>
</evidence>
<gene>
    <name evidence="4" type="ORF">GE115_18200</name>
</gene>
<dbReference type="AlphaFoldDB" id="A0A6I2FA61"/>
<dbReference type="PROSITE" id="PS50006">
    <property type="entry name" value="FHA_DOMAIN"/>
    <property type="match status" value="1"/>
</dbReference>
<dbReference type="InterPro" id="IPR008984">
    <property type="entry name" value="SMAD_FHA_dom_sf"/>
</dbReference>
<organism evidence="4 5">
    <name type="scientific">Agromyces agglutinans</name>
    <dbReference type="NCBI Taxonomy" id="2662258"/>
    <lineage>
        <taxon>Bacteria</taxon>
        <taxon>Bacillati</taxon>
        <taxon>Actinomycetota</taxon>
        <taxon>Actinomycetes</taxon>
        <taxon>Micrococcales</taxon>
        <taxon>Microbacteriaceae</taxon>
        <taxon>Agromyces</taxon>
    </lineage>
</organism>
<keyword evidence="1" id="KW-0597">Phosphoprotein</keyword>